<dbReference type="InterPro" id="IPR051678">
    <property type="entry name" value="AGP_Transferase"/>
</dbReference>
<dbReference type="InterPro" id="IPR011009">
    <property type="entry name" value="Kinase-like_dom_sf"/>
</dbReference>
<keyword evidence="3" id="KW-1185">Reference proteome</keyword>
<dbReference type="PANTHER" id="PTHR21310">
    <property type="entry name" value="AMINOGLYCOSIDE PHOSPHOTRANSFERASE-RELATED-RELATED"/>
    <property type="match status" value="1"/>
</dbReference>
<keyword evidence="2" id="KW-0808">Transferase</keyword>
<organism evidence="2 3">
    <name type="scientific">Sodiomyces alkalinus (strain CBS 110278 / VKM F-3762 / F11)</name>
    <name type="common">Alkaliphilic filamentous fungus</name>
    <dbReference type="NCBI Taxonomy" id="1314773"/>
    <lineage>
        <taxon>Eukaryota</taxon>
        <taxon>Fungi</taxon>
        <taxon>Dikarya</taxon>
        <taxon>Ascomycota</taxon>
        <taxon>Pezizomycotina</taxon>
        <taxon>Sordariomycetes</taxon>
        <taxon>Hypocreomycetidae</taxon>
        <taxon>Glomerellales</taxon>
        <taxon>Plectosphaerellaceae</taxon>
        <taxon>Sodiomyces</taxon>
    </lineage>
</organism>
<dbReference type="Pfam" id="PF01636">
    <property type="entry name" value="APH"/>
    <property type="match status" value="1"/>
</dbReference>
<keyword evidence="2" id="KW-0418">Kinase</keyword>
<accession>A0A3N2Q601</accession>
<dbReference type="Gene3D" id="3.90.1200.10">
    <property type="match status" value="1"/>
</dbReference>
<dbReference type="EMBL" id="ML119051">
    <property type="protein sequence ID" value="ROT42209.1"/>
    <property type="molecule type" value="Genomic_DNA"/>
</dbReference>
<dbReference type="SUPFAM" id="SSF56112">
    <property type="entry name" value="Protein kinase-like (PK-like)"/>
    <property type="match status" value="1"/>
</dbReference>
<dbReference type="RefSeq" id="XP_028470015.1">
    <property type="nucleotide sequence ID" value="XM_028608950.1"/>
</dbReference>
<dbReference type="PANTHER" id="PTHR21310:SF55">
    <property type="entry name" value="AMINOGLYCOSIDE PHOSPHOTRANSFERASE DOMAIN-CONTAINING PROTEIN"/>
    <property type="match status" value="1"/>
</dbReference>
<evidence type="ECO:0000313" key="3">
    <source>
        <dbReference type="Proteomes" id="UP000272025"/>
    </source>
</evidence>
<dbReference type="GeneID" id="39577428"/>
<dbReference type="OrthoDB" id="3250044at2759"/>
<proteinExistence type="predicted"/>
<dbReference type="AlphaFoldDB" id="A0A3N2Q601"/>
<evidence type="ECO:0000259" key="1">
    <source>
        <dbReference type="Pfam" id="PF01636"/>
    </source>
</evidence>
<sequence length="293" mass="33639">MADLDQLFAYDRDTQHEGTQHLAVNNTFIRRWITLLALRITARFYKADGICVPISRNLIVKRGPFVHLTEAATMEFVAANTSIPVPRVHCAFIHNNMAYIVMERVRGRSIAGAWKSLSEADMKSILTQLRTMLQELRALPPPPGAGVQSCVGGSLMDSRIPHARPRFGPFSTIQAFHKWLRKDYRLEDHPPIKDDGDRKGVELMIAMQDGPWPPPVFTHGDLNPSNILVRGDRVVGIIDWEFAGWYPHYWEYTSVWYGNRLRHEWQGMIPDFLDPHPAELQMEITRQRGWGDF</sequence>
<feature type="domain" description="Aminoglycoside phosphotransferase" evidence="1">
    <location>
        <begin position="69"/>
        <end position="266"/>
    </location>
</feature>
<dbReference type="InterPro" id="IPR002575">
    <property type="entry name" value="Aminoglycoside_PTrfase"/>
</dbReference>
<name>A0A3N2Q601_SODAK</name>
<dbReference type="GO" id="GO:0016301">
    <property type="term" value="F:kinase activity"/>
    <property type="evidence" value="ECO:0007669"/>
    <property type="project" value="UniProtKB-KW"/>
</dbReference>
<evidence type="ECO:0000313" key="2">
    <source>
        <dbReference type="EMBL" id="ROT42209.1"/>
    </source>
</evidence>
<gene>
    <name evidence="2" type="ORF">SODALDRAFT_303332</name>
</gene>
<dbReference type="CDD" id="cd05120">
    <property type="entry name" value="APH_ChoK_like"/>
    <property type="match status" value="1"/>
</dbReference>
<dbReference type="STRING" id="1314773.A0A3N2Q601"/>
<dbReference type="Proteomes" id="UP000272025">
    <property type="component" value="Unassembled WGS sequence"/>
</dbReference>
<reference evidence="2 3" key="1">
    <citation type="journal article" date="2018" name="Mol. Ecol.">
        <title>The obligate alkalophilic soda-lake fungus Sodiomyces alkalinus has shifted to a protein diet.</title>
        <authorList>
            <person name="Grum-Grzhimaylo A.A."/>
            <person name="Falkoski D.L."/>
            <person name="van den Heuvel J."/>
            <person name="Valero-Jimenez C.A."/>
            <person name="Min B."/>
            <person name="Choi I.G."/>
            <person name="Lipzen A."/>
            <person name="Daum C.G."/>
            <person name="Aanen D.K."/>
            <person name="Tsang A."/>
            <person name="Henrissat B."/>
            <person name="Bilanenko E.N."/>
            <person name="de Vries R.P."/>
            <person name="van Kan J.A.L."/>
            <person name="Grigoriev I.V."/>
            <person name="Debets A.J.M."/>
        </authorList>
    </citation>
    <scope>NUCLEOTIDE SEQUENCE [LARGE SCALE GENOMIC DNA]</scope>
    <source>
        <strain evidence="2 3">F11</strain>
    </source>
</reference>
<protein>
    <submittedName>
        <fullName evidence="2">Kinase-like protein</fullName>
    </submittedName>
</protein>